<evidence type="ECO:0000313" key="5">
    <source>
        <dbReference type="Proteomes" id="UP000198379"/>
    </source>
</evidence>
<keyword evidence="5" id="KW-1185">Reference proteome</keyword>
<evidence type="ECO:0000313" key="4">
    <source>
        <dbReference type="EMBL" id="SNR73646.1"/>
    </source>
</evidence>
<dbReference type="AlphaFoldDB" id="A0A238YQS7"/>
<proteinExistence type="predicted"/>
<sequence>MRLIHKIATNEIKKTFLLIVFLIVNTAITHGQFFNKEIQAKILIERNSEFYTFHAAARNKTSTDINLKYDYSVFRTDKDGNVVKNNQTDLFFLKGDEKKVLSTLTVNYNVDDKIILLLLIYDKDDKPIGKDRIVLEQGGKTVIDLNRNTPKATSQDEAVAQDGYEIDGLVIQKTLTKSGRDFFRMFYSEYYNRQIRSPKNILIKEVPGRRRNTLITVEVDGKLVWQFFAQPRKEFLTNMVRISLQRVLSFLNRLEKQNEQFIRY</sequence>
<dbReference type="EMBL" id="FZNY01000002">
    <property type="protein sequence ID" value="SNR73646.1"/>
    <property type="molecule type" value="Genomic_DNA"/>
</dbReference>
<dbReference type="Pfam" id="PF10627">
    <property type="entry name" value="CsgE"/>
    <property type="match status" value="1"/>
</dbReference>
<dbReference type="InterPro" id="IPR018900">
    <property type="entry name" value="Curli_CsgE"/>
</dbReference>
<evidence type="ECO:0000256" key="3">
    <source>
        <dbReference type="ARBA" id="ARBA00022729"/>
    </source>
</evidence>
<dbReference type="Proteomes" id="UP000198379">
    <property type="component" value="Unassembled WGS sequence"/>
</dbReference>
<dbReference type="RefSeq" id="WP_089371056.1">
    <property type="nucleotide sequence ID" value="NZ_BMEP01000001.1"/>
</dbReference>
<evidence type="ECO:0000256" key="1">
    <source>
        <dbReference type="ARBA" id="ARBA00003989"/>
    </source>
</evidence>
<protein>
    <recommendedName>
        <fullName evidence="2">Curli production assembly/transport component CsgE</fullName>
    </recommendedName>
</protein>
<keyword evidence="3" id="KW-0732">Signal</keyword>
<accession>A0A238YQS7</accession>
<gene>
    <name evidence="4" type="ORF">SAMN06265376_102295</name>
</gene>
<reference evidence="4 5" key="1">
    <citation type="submission" date="2017-06" db="EMBL/GenBank/DDBJ databases">
        <authorList>
            <person name="Kim H.J."/>
            <person name="Triplett B.A."/>
        </authorList>
    </citation>
    <scope>NUCLEOTIDE SEQUENCE [LARGE SCALE GENOMIC DNA]</scope>
    <source>
        <strain evidence="4 5">DSM 25597</strain>
    </source>
</reference>
<organism evidence="4 5">
    <name type="scientific">Dokdonia pacifica</name>
    <dbReference type="NCBI Taxonomy" id="1627892"/>
    <lineage>
        <taxon>Bacteria</taxon>
        <taxon>Pseudomonadati</taxon>
        <taxon>Bacteroidota</taxon>
        <taxon>Flavobacteriia</taxon>
        <taxon>Flavobacteriales</taxon>
        <taxon>Flavobacteriaceae</taxon>
        <taxon>Dokdonia</taxon>
    </lineage>
</organism>
<comment type="function">
    <text evidence="1">May be involved in the biogenesis of curli organelles.</text>
</comment>
<dbReference type="OrthoDB" id="1524955at2"/>
<name>A0A238YQS7_9FLAO</name>
<evidence type="ECO:0000256" key="2">
    <source>
        <dbReference type="ARBA" id="ARBA00014024"/>
    </source>
</evidence>